<dbReference type="GeneID" id="65115435"/>
<dbReference type="KEGG" id="vg:65115435"/>
<name>A0A346FKI4_9CAUD</name>
<dbReference type="RefSeq" id="YP_010097768.1">
    <property type="nucleotide sequence ID" value="NC_055761.1"/>
</dbReference>
<proteinExistence type="predicted"/>
<accession>A0A346FKI4</accession>
<protein>
    <submittedName>
        <fullName evidence="1">Uncharacterized protein</fullName>
    </submittedName>
</protein>
<reference evidence="1" key="1">
    <citation type="submission" date="2018-07" db="EMBL/GenBank/DDBJ databases">
        <title>Complete genome sequence of the cyanophage S-PRM1 isolated from Singapore coastal waters.</title>
        <authorList>
            <person name="Chenard C."/>
            <person name="Kolundzija S."/>
            <person name="Lauro F.M."/>
        </authorList>
    </citation>
    <scope>NUCLEOTIDE SEQUENCE [LARGE SCALE GENOMIC DNA]</scope>
</reference>
<organism evidence="1">
    <name type="scientific">Synechococcus virus S-PRM1</name>
    <dbReference type="NCBI Taxonomy" id="2100130"/>
    <lineage>
        <taxon>Viruses</taxon>
        <taxon>Duplodnaviria</taxon>
        <taxon>Heunggongvirae</taxon>
        <taxon>Uroviricota</taxon>
        <taxon>Caudoviricetes</taxon>
        <taxon>Pantevenvirales</taxon>
        <taxon>Kyanoviridae</taxon>
        <taxon>Makelovirus</taxon>
        <taxon>Makelovirus prm1</taxon>
    </lineage>
</organism>
<dbReference type="Proteomes" id="UP000259950">
    <property type="component" value="Segment"/>
</dbReference>
<sequence length="308" mass="33801">MASLSVKDLGKRNNFSIFLSRIRFKKEFTLINNGGKVKINPLLLNEVKSINDLNDYKVGQSIMLPVLGGSGVRLSQIYKDAEFSGRTQATTAAEDKEIVEVNKELQKIKDSMGVDYIPLKVGKSTYPVVRCESTPGVPKCDFHFILEGGGYGGHISHKDGTTPRSFQQWSGTSARVERLISEHPETKAFITKLSAMYPDGLPQASSFGRKIKDNKLKYLAVYGRDYGGPYGENNVDVAMQGNLSIKKEGTAYKLVASAHSYKNGDPIVGGYEPIFLAVYKGADRSDYGIKGARITISPLGGRTVKQFI</sequence>
<dbReference type="EMBL" id="MH629685">
    <property type="protein sequence ID" value="AXN58489.1"/>
    <property type="molecule type" value="Genomic_DNA"/>
</dbReference>
<evidence type="ECO:0000313" key="2">
    <source>
        <dbReference type="Proteomes" id="UP000259950"/>
    </source>
</evidence>
<keyword evidence="2" id="KW-1185">Reference proteome</keyword>
<evidence type="ECO:0000313" key="1">
    <source>
        <dbReference type="EMBL" id="AXN58489.1"/>
    </source>
</evidence>